<sequence>MTAVISERQFQNRNCLFVKNNSLRNFKLAAVPAGQNGHPKFNVFQSELSWTLLDFRGPQHAAARGQISSGHPFDQIIFKSEHEPIMARRLQPLWTFNAVLKVLGGPVAVGRMLGQSCAAVCNWRSYHGKFPCKYYWDLKAALADEGYFAPISLFTFHAADNKNDNIDQAA</sequence>
<gene>
    <name evidence="1" type="ORF">FXB38_04505</name>
</gene>
<dbReference type="AlphaFoldDB" id="A0A5S4X185"/>
<comment type="caution">
    <text evidence="1">The sequence shown here is derived from an EMBL/GenBank/DDBJ whole genome shotgun (WGS) entry which is preliminary data.</text>
</comment>
<protein>
    <submittedName>
        <fullName evidence="1">Uncharacterized protein</fullName>
    </submittedName>
</protein>
<name>A0A5S4X185_9BRAD</name>
<accession>A0A5S4X185</accession>
<evidence type="ECO:0000313" key="1">
    <source>
        <dbReference type="EMBL" id="TYL87391.1"/>
    </source>
</evidence>
<reference evidence="1 2" key="1">
    <citation type="submission" date="2019-08" db="EMBL/GenBank/DDBJ databases">
        <title>Bradyrhizobium hipponensis sp. nov., a rhizobium isolated from a Lupinus angustifolius root nodule in Tunisia.</title>
        <authorList>
            <person name="Off K."/>
            <person name="Rejili M."/>
            <person name="Mars M."/>
            <person name="Brachmann A."/>
            <person name="Marin M."/>
        </authorList>
    </citation>
    <scope>NUCLEOTIDE SEQUENCE [LARGE SCALE GENOMIC DNA]</scope>
    <source>
        <strain evidence="1 2">CTAW11</strain>
    </source>
</reference>
<organism evidence="1 2">
    <name type="scientific">Bradyrhizobium cytisi</name>
    <dbReference type="NCBI Taxonomy" id="515489"/>
    <lineage>
        <taxon>Bacteria</taxon>
        <taxon>Pseudomonadati</taxon>
        <taxon>Pseudomonadota</taxon>
        <taxon>Alphaproteobacteria</taxon>
        <taxon>Hyphomicrobiales</taxon>
        <taxon>Nitrobacteraceae</taxon>
        <taxon>Bradyrhizobium</taxon>
    </lineage>
</organism>
<keyword evidence="2" id="KW-1185">Reference proteome</keyword>
<proteinExistence type="predicted"/>
<dbReference type="OrthoDB" id="9889186at2"/>
<dbReference type="Proteomes" id="UP000324853">
    <property type="component" value="Unassembled WGS sequence"/>
</dbReference>
<evidence type="ECO:0000313" key="2">
    <source>
        <dbReference type="Proteomes" id="UP000324853"/>
    </source>
</evidence>
<dbReference type="EMBL" id="VSSR01000008">
    <property type="protein sequence ID" value="TYL87391.1"/>
    <property type="molecule type" value="Genomic_DNA"/>
</dbReference>
<dbReference type="RefSeq" id="WP_148749569.1">
    <property type="nucleotide sequence ID" value="NZ_VSSR01000008.1"/>
</dbReference>